<dbReference type="OrthoDB" id="5383572at2759"/>
<feature type="transmembrane region" description="Helical" evidence="2">
    <location>
        <begin position="1269"/>
        <end position="1302"/>
    </location>
</feature>
<gene>
    <name evidence="3" type="ORF">H634G_07029</name>
</gene>
<feature type="transmembrane region" description="Helical" evidence="2">
    <location>
        <begin position="1214"/>
        <end position="1232"/>
    </location>
</feature>
<feature type="transmembrane region" description="Helical" evidence="2">
    <location>
        <begin position="1055"/>
        <end position="1079"/>
    </location>
</feature>
<dbReference type="EMBL" id="KE384738">
    <property type="protein sequence ID" value="KJK77290.1"/>
    <property type="molecule type" value="Genomic_DNA"/>
</dbReference>
<sequence length="1507" mass="166628">MTLWANRDKGDPTQMDDIVKFCGRVATIGLCPPNATTNIQQPAPTWSVTKAFYDMGINAVEDDDYNRDLQDSLSRLQDQEEIVNEWRSYCLALTSAWENEILPYWNTGVYRSFAAKKFEYIQSWEHIAFIEEGDQLGWADYLPVADEPPAASKQSLNNIVLPGTPITLSNGTVRPCSAVCSGDKVLICPDNSISAPAHCRRIRQATKADLVGFNGEVPWALKSQVFHTTTGPRALDPEAAQSFNPYRRIGKLAIGHVVLRLQGNEYQYVEIKSIEKAADCPLASAYTLLLSGTHQTYHAHGYLVDTNATSHTLRETVEALRKVPGDQRLGLLYHFQEIRGMFGKFDAEAIYQRLNWELFGQYKSPDGRGPSMSKSANPLNYTEHLRTTKSMSVSKGIPIDRLARGFRLKSHEPDRLPAGYELPTLSLVDGYLLIDGEVELRSKHDARKRSFRWTRQVLQTKMFEHGIVEICPRVISGKGVIYLSSEAEPREVPTRDQIHALEAKACSLDDLKAGNTRSIAGDESWTSFGKWNVTLDKSVWPPNTERTEPEDPMAGGTFEDGYWAQQVQVPAVRLNLVDSLQDQINQKYSQGLGDFYDVTSQMKDGEQTYSVQFKRAPMVPFVSDANPDINKTLGVGFQSDLGIDITLPSLFQEMTFTMDALHLVQGTVSDSDTVKACRAKISHAYAAISKPGEAHIISNQQLQPSALTESLLPLSDPSLEDLVRFTGYEEKSLHNDSQLLIRRMMYYHMDETQREKILQIPKPTVPDELPAALADNLPDNLKTFFKDKYGPAFICRYVGRTQKYMKSFTDQEMKKLWYWWQGNGKDCLSQREEYNDINRLSSREAMKRRYESNLQPYLDDNPDDWATKLFTEVTNNKRLLLNWVHFPIADDGNNVVNKQCNILDALSPSSDWSQKFFDKFLAFATTHGSSAADIESGGGQDQKYNWLHDSMRDLIVAVLSDDPSISDEVKKGLQADIEQFEKENNLNQQADAQQRAAAILEKSTVFMQELAGWFTYIGKGLAAGFSGTALWKWVGKAFDTVAEKLSSSLPALGNLKGLSSLCMVGVGLATAAVSIWGLVNSWSTMPDAQRAVVIFEVVWMVVGGADRAINAFNSFKSKPASTPADEFNMEALNDGLAEEISENGSKLGDVAQEVAGDEDYRTAIADGIHGEGIATTTDGQESWNEALDDLGKDVPPGYEDLAKKFNISGNMLRVLNAILGIGLVVAMSFSLATNWSSMSDPGRVLGVLNIVVQGLTVLLDVVDVGTEMGLWAVTGTMSVAFPILGAVLAVIGVILIIVQLFINLFIGKHDPPDLIADFIKDAGHSLIANFDAAPQPQLTYSISDAQVSAGKVSTVTTTGKNEGSDDVTLSHTDITLYSGDDNVCLFRNRADQTGNIMLVLDSDADKNKNGHTYVAPSSTNGAQVPTPSRLGNTSVYFEYNLKTAGPPSDTTSSLQNLILKAGESFQSTWTGMINNKGDDTERSTSWIEVVEVGLKDKCQSQFVLQRI</sequence>
<evidence type="ECO:0000256" key="1">
    <source>
        <dbReference type="SAM" id="Coils"/>
    </source>
</evidence>
<evidence type="ECO:0000313" key="3">
    <source>
        <dbReference type="EMBL" id="KJK77290.1"/>
    </source>
</evidence>
<accession>A0A0D9NXE6</accession>
<evidence type="ECO:0000256" key="2">
    <source>
        <dbReference type="SAM" id="Phobius"/>
    </source>
</evidence>
<feature type="transmembrane region" description="Helical" evidence="2">
    <location>
        <begin position="1244"/>
        <end position="1262"/>
    </location>
</feature>
<keyword evidence="2" id="KW-0472">Membrane</keyword>
<feature type="coiled-coil region" evidence="1">
    <location>
        <begin position="970"/>
        <end position="1003"/>
    </location>
</feature>
<reference evidence="4" key="1">
    <citation type="journal article" date="2014" name="BMC Genomics">
        <title>The genome sequence of the biocontrol fungus Metarhizium anisopliae and comparative genomics of Metarhizium species.</title>
        <authorList>
            <person name="Pattemore J.A."/>
            <person name="Hane J.K."/>
            <person name="Williams A.H."/>
            <person name="Wilson B.A."/>
            <person name="Stodart B.J."/>
            <person name="Ash G.J."/>
        </authorList>
    </citation>
    <scope>NUCLEOTIDE SEQUENCE [LARGE SCALE GENOMIC DNA]</scope>
    <source>
        <strain evidence="4">BRIP 53293</strain>
    </source>
</reference>
<dbReference type="Proteomes" id="UP000054544">
    <property type="component" value="Unassembled WGS sequence"/>
</dbReference>
<name>A0A0D9NXE6_METAN</name>
<keyword evidence="2" id="KW-0812">Transmembrane</keyword>
<keyword evidence="4" id="KW-1185">Reference proteome</keyword>
<protein>
    <submittedName>
        <fullName evidence="3">Uncharacterized protein</fullName>
    </submittedName>
</protein>
<keyword evidence="1" id="KW-0175">Coiled coil</keyword>
<organism evidence="3 4">
    <name type="scientific">Metarhizium anisopliae BRIP 53293</name>
    <dbReference type="NCBI Taxonomy" id="1291518"/>
    <lineage>
        <taxon>Eukaryota</taxon>
        <taxon>Fungi</taxon>
        <taxon>Dikarya</taxon>
        <taxon>Ascomycota</taxon>
        <taxon>Pezizomycotina</taxon>
        <taxon>Sordariomycetes</taxon>
        <taxon>Hypocreomycetidae</taxon>
        <taxon>Hypocreales</taxon>
        <taxon>Clavicipitaceae</taxon>
        <taxon>Metarhizium</taxon>
    </lineage>
</organism>
<proteinExistence type="predicted"/>
<keyword evidence="2" id="KW-1133">Transmembrane helix</keyword>
<evidence type="ECO:0000313" key="4">
    <source>
        <dbReference type="Proteomes" id="UP000054544"/>
    </source>
</evidence>